<keyword evidence="2" id="KW-1185">Reference proteome</keyword>
<evidence type="ECO:0000313" key="1">
    <source>
        <dbReference type="EMBL" id="MDR6377280.1"/>
    </source>
</evidence>
<sequence>MSKHTHNHREAKLAKTGWSPIKPTKIPATSVNALREAMSTEGVPLTQFNDLLWLMAQESGGAVNLRNPKSGARGLYQLLPSQYELNPDGVKSFGNAVEECRGGIRYILGRYHNAASARLAWKANQWI</sequence>
<dbReference type="Proteomes" id="UP001185254">
    <property type="component" value="Unassembled WGS sequence"/>
</dbReference>
<dbReference type="EMBL" id="JAVDQN010000003">
    <property type="protein sequence ID" value="MDR6377280.1"/>
    <property type="molecule type" value="Genomic_DNA"/>
</dbReference>
<proteinExistence type="predicted"/>
<reference evidence="1 2" key="1">
    <citation type="submission" date="2023-07" db="EMBL/GenBank/DDBJ databases">
        <title>Sorghum-associated microbial communities from plants grown in Nebraska, USA.</title>
        <authorList>
            <person name="Schachtman D."/>
        </authorList>
    </citation>
    <scope>NUCLEOTIDE SEQUENCE [LARGE SCALE GENOMIC DNA]</scope>
    <source>
        <strain evidence="1 2">DS1039</strain>
    </source>
</reference>
<dbReference type="SUPFAM" id="SSF53955">
    <property type="entry name" value="Lysozyme-like"/>
    <property type="match status" value="1"/>
</dbReference>
<organism evidence="1 2">
    <name type="scientific">Paraburkholderia caledonica</name>
    <dbReference type="NCBI Taxonomy" id="134536"/>
    <lineage>
        <taxon>Bacteria</taxon>
        <taxon>Pseudomonadati</taxon>
        <taxon>Pseudomonadota</taxon>
        <taxon>Betaproteobacteria</taxon>
        <taxon>Burkholderiales</taxon>
        <taxon>Burkholderiaceae</taxon>
        <taxon>Paraburkholderia</taxon>
    </lineage>
</organism>
<gene>
    <name evidence="1" type="ORF">J2776_003980</name>
</gene>
<dbReference type="RefSeq" id="WP_310067763.1">
    <property type="nucleotide sequence ID" value="NZ_JAVDQN010000003.1"/>
</dbReference>
<accession>A0ABU1L286</accession>
<evidence type="ECO:0000313" key="2">
    <source>
        <dbReference type="Proteomes" id="UP001185254"/>
    </source>
</evidence>
<name>A0ABU1L286_9BURK</name>
<protein>
    <submittedName>
        <fullName evidence="1">SLT domain-containing protein</fullName>
    </submittedName>
</protein>
<comment type="caution">
    <text evidence="1">The sequence shown here is derived from an EMBL/GenBank/DDBJ whole genome shotgun (WGS) entry which is preliminary data.</text>
</comment>
<dbReference type="Gene3D" id="1.10.530.10">
    <property type="match status" value="1"/>
</dbReference>
<dbReference type="InterPro" id="IPR023346">
    <property type="entry name" value="Lysozyme-like_dom_sf"/>
</dbReference>